<accession>A0A090M4B0</accession>
<dbReference type="RefSeq" id="XP_003074537.2">
    <property type="nucleotide sequence ID" value="XM_003074490.2"/>
</dbReference>
<organism evidence="2 3">
    <name type="scientific">Ostreococcus tauri</name>
    <name type="common">Marine green alga</name>
    <dbReference type="NCBI Taxonomy" id="70448"/>
    <lineage>
        <taxon>Eukaryota</taxon>
        <taxon>Viridiplantae</taxon>
        <taxon>Chlorophyta</taxon>
        <taxon>Mamiellophyceae</taxon>
        <taxon>Mamiellales</taxon>
        <taxon>Bathycoccaceae</taxon>
        <taxon>Ostreococcus</taxon>
    </lineage>
</organism>
<dbReference type="GeneID" id="9834879"/>
<dbReference type="EMBL" id="CAID01000001">
    <property type="protein sequence ID" value="CEF96809.1"/>
    <property type="molecule type" value="Genomic_DNA"/>
</dbReference>
<keyword evidence="3" id="KW-1185">Reference proteome</keyword>
<keyword evidence="1" id="KW-1133">Transmembrane helix</keyword>
<dbReference type="PANTHER" id="PTHR20910">
    <property type="entry name" value="AGAP001623-PA"/>
    <property type="match status" value="1"/>
</dbReference>
<dbReference type="PANTHER" id="PTHR20910:SF1">
    <property type="entry name" value="SUPEROXIDE DISMUTASE COPPER_ZINC BINDING DOMAIN-CONTAINING PROTEIN"/>
    <property type="match status" value="1"/>
</dbReference>
<sequence length="426" mass="44860">MRARRRGRSIARAALVACAIATLGARTVDGRRARASGRASDGSMEFTIELAQRYEGDVTRARAVIKGPETDVRLVVHELGGMGCERARVGGVYDPDEARAAGGSAVGDVSARAKVPVRSSASGTTNAFVIRDLPLMGRRSVVGRTLVVWRGGDDGHTGGTTPLACGRIEADGDEGVVNAQATLGTALSRISGVVTMMQAADDPTADTWVTVQLVNRAQADAAPERFRWGIYSGSVGVGSSCSKVGAVFNPFDKDLCAADVDRDDVLAESCPVGQLSARQSEVFSQKILQFTDGNLPLSGDVSVVGKSFVVLEQNGDEFVKILCSDISLAKGSTGNSRIMVAKVSTLAQFGMLTLLLLSFLAALRYYSNAKGTQRGNFARVNEDFDDIPLTTASPFTLGDDNVGFVSKASSLFRGISSKQNAHTHSS</sequence>
<dbReference type="InterPro" id="IPR036423">
    <property type="entry name" value="SOD-like_Cu/Zn_dom_sf"/>
</dbReference>
<name>A0A090M4B0_OSTTA</name>
<dbReference type="AlphaFoldDB" id="A0A090M4B0"/>
<keyword evidence="1" id="KW-0812">Transmembrane</keyword>
<dbReference type="SUPFAM" id="SSF49329">
    <property type="entry name" value="Cu,Zn superoxide dismutase-like"/>
    <property type="match status" value="2"/>
</dbReference>
<evidence type="ECO:0000313" key="3">
    <source>
        <dbReference type="Proteomes" id="UP000009170"/>
    </source>
</evidence>
<dbReference type="InParanoid" id="A0A090M4B0"/>
<evidence type="ECO:0000313" key="2">
    <source>
        <dbReference type="EMBL" id="CEF96809.1"/>
    </source>
</evidence>
<protein>
    <submittedName>
        <fullName evidence="2">Superoxide dismutase, copper/zinc binding domain</fullName>
    </submittedName>
</protein>
<reference evidence="2 3" key="2">
    <citation type="journal article" date="2014" name="BMC Genomics">
        <title>An improved genome of the model marine alga Ostreococcus tauri unfolds by assessing Illumina de novo assemblies.</title>
        <authorList>
            <person name="Blanc-Mathieu R."/>
            <person name="Verhelst B."/>
            <person name="Derelle E."/>
            <person name="Rombauts S."/>
            <person name="Bouget F.Y."/>
            <person name="Carre I."/>
            <person name="Chateau A."/>
            <person name="Eyre-Walker A."/>
            <person name="Grimsley N."/>
            <person name="Moreau H."/>
            <person name="Piegu B."/>
            <person name="Rivals E."/>
            <person name="Schackwitz W."/>
            <person name="Van de Peer Y."/>
            <person name="Piganeau G."/>
        </authorList>
    </citation>
    <scope>NUCLEOTIDE SEQUENCE [LARGE SCALE GENOMIC DNA]</scope>
    <source>
        <strain evidence="3">OTTH 0595 / CCAP 157/2 / RCC745</strain>
    </source>
</reference>
<evidence type="ECO:0000256" key="1">
    <source>
        <dbReference type="SAM" id="Phobius"/>
    </source>
</evidence>
<dbReference type="KEGG" id="ota:OT_ostta01g04820"/>
<comment type="caution">
    <text evidence="2">The sequence shown here is derived from an EMBL/GenBank/DDBJ whole genome shotgun (WGS) entry which is preliminary data.</text>
</comment>
<dbReference type="GO" id="GO:0046872">
    <property type="term" value="F:metal ion binding"/>
    <property type="evidence" value="ECO:0007669"/>
    <property type="project" value="InterPro"/>
</dbReference>
<proteinExistence type="predicted"/>
<dbReference type="Gene3D" id="2.60.40.200">
    <property type="entry name" value="Superoxide dismutase, copper/zinc binding domain"/>
    <property type="match status" value="2"/>
</dbReference>
<dbReference type="STRING" id="70448.A0A090M4B0"/>
<dbReference type="OrthoDB" id="159229at2759"/>
<dbReference type="Proteomes" id="UP000009170">
    <property type="component" value="Unassembled WGS sequence"/>
</dbReference>
<keyword evidence="1" id="KW-0472">Membrane</keyword>
<dbReference type="GO" id="GO:0006801">
    <property type="term" value="P:superoxide metabolic process"/>
    <property type="evidence" value="ECO:0007669"/>
    <property type="project" value="InterPro"/>
</dbReference>
<gene>
    <name evidence="2" type="ORF">OT_ostta01g04820</name>
</gene>
<feature type="transmembrane region" description="Helical" evidence="1">
    <location>
        <begin position="346"/>
        <end position="366"/>
    </location>
</feature>
<reference evidence="3" key="1">
    <citation type="journal article" date="2006" name="Proc. Natl. Acad. Sci. U.S.A.">
        <title>Genome analysis of the smallest free-living eukaryote Ostreococcus tauri unveils many unique features.</title>
        <authorList>
            <person name="Derelle E."/>
            <person name="Ferraz C."/>
            <person name="Rombauts S."/>
            <person name="Rouze P."/>
            <person name="Worden A.Z."/>
            <person name="Robbens S."/>
            <person name="Partensky F."/>
            <person name="Degroeve S."/>
            <person name="Echeynie S."/>
            <person name="Cooke R."/>
            <person name="Saeys Y."/>
            <person name="Wuyts J."/>
            <person name="Jabbari K."/>
            <person name="Bowler C."/>
            <person name="Panaud O."/>
            <person name="Piegu B."/>
            <person name="Ball S.G."/>
            <person name="Ral J.-P."/>
            <person name="Bouget F.-Y."/>
            <person name="Piganeau G."/>
            <person name="De Baets B."/>
            <person name="Picard A."/>
            <person name="Delseny M."/>
            <person name="Demaille J."/>
            <person name="Van de Peer Y."/>
            <person name="Moreau H."/>
        </authorList>
    </citation>
    <scope>NUCLEOTIDE SEQUENCE [LARGE SCALE GENOMIC DNA]</scope>
    <source>
        <strain evidence="3">OTTH 0595 / CCAP 157/2 / RCC745</strain>
    </source>
</reference>
<dbReference type="InterPro" id="IPR053257">
    <property type="entry name" value="Cu-only_SOD"/>
</dbReference>